<evidence type="ECO:0000256" key="2">
    <source>
        <dbReference type="ARBA" id="ARBA00007274"/>
    </source>
</evidence>
<accession>A0AAE0LN63</accession>
<dbReference type="GeneID" id="87838909"/>
<evidence type="ECO:0000256" key="6">
    <source>
        <dbReference type="ARBA" id="ARBA00023136"/>
    </source>
</evidence>
<evidence type="ECO:0000256" key="1">
    <source>
        <dbReference type="ARBA" id="ARBA00004141"/>
    </source>
</evidence>
<keyword evidence="4 7" id="KW-0812">Transmembrane</keyword>
<dbReference type="Proteomes" id="UP001278766">
    <property type="component" value="Unassembled WGS sequence"/>
</dbReference>
<dbReference type="SUPFAM" id="SSF103473">
    <property type="entry name" value="MFS general substrate transporter"/>
    <property type="match status" value="1"/>
</dbReference>
<feature type="transmembrane region" description="Helical" evidence="7">
    <location>
        <begin position="514"/>
        <end position="536"/>
    </location>
</feature>
<dbReference type="InterPro" id="IPR011701">
    <property type="entry name" value="MFS"/>
</dbReference>
<keyword evidence="3" id="KW-0808">Transferase</keyword>
<dbReference type="InterPro" id="IPR024688">
    <property type="entry name" value="Mac_dom"/>
</dbReference>
<name>A0AAE0LN63_9PEZI</name>
<feature type="transmembrane region" description="Helical" evidence="7">
    <location>
        <begin position="424"/>
        <end position="445"/>
    </location>
</feature>
<reference evidence="9" key="2">
    <citation type="submission" date="2023-06" db="EMBL/GenBank/DDBJ databases">
        <authorList>
            <consortium name="Lawrence Berkeley National Laboratory"/>
            <person name="Haridas S."/>
            <person name="Hensen N."/>
            <person name="Bonometti L."/>
            <person name="Westerberg I."/>
            <person name="Brannstrom I.O."/>
            <person name="Guillou S."/>
            <person name="Cros-Aarteil S."/>
            <person name="Calhoun S."/>
            <person name="Kuo A."/>
            <person name="Mondo S."/>
            <person name="Pangilinan J."/>
            <person name="Riley R."/>
            <person name="Labutti K."/>
            <person name="Andreopoulos B."/>
            <person name="Lipzen A."/>
            <person name="Chen C."/>
            <person name="Yanf M."/>
            <person name="Daum C."/>
            <person name="Ng V."/>
            <person name="Clum A."/>
            <person name="Steindorff A."/>
            <person name="Ohm R."/>
            <person name="Martin F."/>
            <person name="Silar P."/>
            <person name="Natvig D."/>
            <person name="Lalanne C."/>
            <person name="Gautier V."/>
            <person name="Ament-Velasquez S.L."/>
            <person name="Kruys A."/>
            <person name="Hutchinson M.I."/>
            <person name="Powell A.J."/>
            <person name="Barry K."/>
            <person name="Miller A.N."/>
            <person name="Grigoriev I.V."/>
            <person name="Debuchy R."/>
            <person name="Gladieux P."/>
            <person name="Thoren M.H."/>
            <person name="Johannesson H."/>
        </authorList>
    </citation>
    <scope>NUCLEOTIDE SEQUENCE</scope>
    <source>
        <strain evidence="9">CBS 168.71</strain>
    </source>
</reference>
<dbReference type="Pfam" id="PF07690">
    <property type="entry name" value="MFS_1"/>
    <property type="match status" value="1"/>
</dbReference>
<dbReference type="SUPFAM" id="SSF51161">
    <property type="entry name" value="Trimeric LpxA-like enzymes"/>
    <property type="match status" value="1"/>
</dbReference>
<sequence length="611" mass="66591">MAATEKAPEELAKAASLAHVPGGDEYEKMISGMLYDSMETGLATSRFEARRRCHEYNNHFPSDPAATFDSLAEERLRMLRQFVGDVGDETFIEPPFRVDYGCNIRLGKRFYANFNLIILDCAIVTIGDRVMFGPNVSLLSATHETDVRSRRDNTMATQTIERHEIELVELSERPGQAGSVIEGSGSAEHHDSDPPSTPKFDRATLMKLMSAGFCFFVAGVNDGSTGPLIPYFMLQYGVNTTTVSAIFAANFFGWFFTAITNTHLCQYFDFGALLALGAACQVIGHALRVWDPPFGLLVFSFWFITVGQAYQDTHANTFVSRVPGAHRWLGFIHAMYMAGCLVGPFVATAVASAGTVSRWYLFYTFPLGLGIANLIWVFVAFRANVGRVPRVTSLETDTPGQESPTSKNASAMDLIKTTLRTPSVWVLSLFFFFFLGAAITVGGWLVEYLVVVRGGELAQMGYVPAGFNGGCFLGRLLLAEPTQRFGERRMVFIYAVLCVGLQLLFWLVPNIIAASVAVSFLGFFSGPFFATGISVASKLFPPAIHSAALPFVFVIGQIGGSAFPIVTGILATRVGVAVLQPILVGLYVAAAVTWLLVPAPKSTPNRALHQE</sequence>
<dbReference type="Gene3D" id="1.20.1250.20">
    <property type="entry name" value="MFS general substrate transporter like domains"/>
    <property type="match status" value="1"/>
</dbReference>
<evidence type="ECO:0000256" key="3">
    <source>
        <dbReference type="ARBA" id="ARBA00022679"/>
    </source>
</evidence>
<dbReference type="FunFam" id="1.20.1250.20:FF:000286">
    <property type="entry name" value="MFS efflux transporter"/>
    <property type="match status" value="1"/>
</dbReference>
<dbReference type="InterPro" id="IPR020846">
    <property type="entry name" value="MFS_dom"/>
</dbReference>
<dbReference type="SMART" id="SM01266">
    <property type="entry name" value="Mac"/>
    <property type="match status" value="1"/>
</dbReference>
<reference evidence="9" key="1">
    <citation type="journal article" date="2023" name="Mol. Phylogenet. Evol.">
        <title>Genome-scale phylogeny and comparative genomics of the fungal order Sordariales.</title>
        <authorList>
            <person name="Hensen N."/>
            <person name="Bonometti L."/>
            <person name="Westerberg I."/>
            <person name="Brannstrom I.O."/>
            <person name="Guillou S."/>
            <person name="Cros-Aarteil S."/>
            <person name="Calhoun S."/>
            <person name="Haridas S."/>
            <person name="Kuo A."/>
            <person name="Mondo S."/>
            <person name="Pangilinan J."/>
            <person name="Riley R."/>
            <person name="LaButti K."/>
            <person name="Andreopoulos B."/>
            <person name="Lipzen A."/>
            <person name="Chen C."/>
            <person name="Yan M."/>
            <person name="Daum C."/>
            <person name="Ng V."/>
            <person name="Clum A."/>
            <person name="Steindorff A."/>
            <person name="Ohm R.A."/>
            <person name="Martin F."/>
            <person name="Silar P."/>
            <person name="Natvig D.O."/>
            <person name="Lalanne C."/>
            <person name="Gautier V."/>
            <person name="Ament-Velasquez S.L."/>
            <person name="Kruys A."/>
            <person name="Hutchinson M.I."/>
            <person name="Powell A.J."/>
            <person name="Barry K."/>
            <person name="Miller A.N."/>
            <person name="Grigoriev I.V."/>
            <person name="Debuchy R."/>
            <person name="Gladieux P."/>
            <person name="Hiltunen Thoren M."/>
            <person name="Johannesson H."/>
        </authorList>
    </citation>
    <scope>NUCLEOTIDE SEQUENCE</scope>
    <source>
        <strain evidence="9">CBS 168.71</strain>
    </source>
</reference>
<keyword evidence="6 7" id="KW-0472">Membrane</keyword>
<keyword evidence="5 7" id="KW-1133">Transmembrane helix</keyword>
<evidence type="ECO:0000256" key="5">
    <source>
        <dbReference type="ARBA" id="ARBA00022989"/>
    </source>
</evidence>
<dbReference type="RefSeq" id="XP_062654549.1">
    <property type="nucleotide sequence ID" value="XM_062801961.1"/>
</dbReference>
<evidence type="ECO:0000259" key="8">
    <source>
        <dbReference type="PROSITE" id="PS50850"/>
    </source>
</evidence>
<feature type="transmembrane region" description="Helical" evidence="7">
    <location>
        <begin position="293"/>
        <end position="310"/>
    </location>
</feature>
<dbReference type="PANTHER" id="PTHR23514:SF16">
    <property type="entry name" value="TRANSPORTER, PUTATIVE (AFU_ORTHOLOGUE AFUA_2G17270)-RELATED"/>
    <property type="match status" value="1"/>
</dbReference>
<evidence type="ECO:0000256" key="7">
    <source>
        <dbReference type="SAM" id="Phobius"/>
    </source>
</evidence>
<dbReference type="GO" id="GO:0022857">
    <property type="term" value="F:transmembrane transporter activity"/>
    <property type="evidence" value="ECO:0007669"/>
    <property type="project" value="InterPro"/>
</dbReference>
<comment type="similarity">
    <text evidence="2">Belongs to the transferase hexapeptide repeat family.</text>
</comment>
<proteinExistence type="inferred from homology"/>
<dbReference type="PANTHER" id="PTHR23514">
    <property type="entry name" value="BYPASS OF STOP CODON PROTEIN 6"/>
    <property type="match status" value="1"/>
</dbReference>
<feature type="transmembrane region" description="Helical" evidence="7">
    <location>
        <begin position="331"/>
        <end position="354"/>
    </location>
</feature>
<evidence type="ECO:0000313" key="10">
    <source>
        <dbReference type="Proteomes" id="UP001278766"/>
    </source>
</evidence>
<dbReference type="InterPro" id="IPR011004">
    <property type="entry name" value="Trimer_LpxA-like_sf"/>
</dbReference>
<dbReference type="Gene3D" id="2.160.10.10">
    <property type="entry name" value="Hexapeptide repeat proteins"/>
    <property type="match status" value="1"/>
</dbReference>
<comment type="subcellular location">
    <subcellularLocation>
        <location evidence="1">Membrane</location>
        <topology evidence="1">Multi-pass membrane protein</topology>
    </subcellularLocation>
</comment>
<evidence type="ECO:0000313" key="9">
    <source>
        <dbReference type="EMBL" id="KAK3291035.1"/>
    </source>
</evidence>
<feature type="transmembrane region" description="Helical" evidence="7">
    <location>
        <begin position="490"/>
        <end position="508"/>
    </location>
</feature>
<dbReference type="Pfam" id="PF12464">
    <property type="entry name" value="Mac"/>
    <property type="match status" value="1"/>
</dbReference>
<gene>
    <name evidence="9" type="ORF">B0H64DRAFT_367878</name>
</gene>
<dbReference type="InterPro" id="IPR036259">
    <property type="entry name" value="MFS_trans_sf"/>
</dbReference>
<feature type="transmembrane region" description="Helical" evidence="7">
    <location>
        <begin position="548"/>
        <end position="571"/>
    </location>
</feature>
<dbReference type="GO" id="GO:0016407">
    <property type="term" value="F:acetyltransferase activity"/>
    <property type="evidence" value="ECO:0007669"/>
    <property type="project" value="InterPro"/>
</dbReference>
<comment type="caution">
    <text evidence="9">The sequence shown here is derived from an EMBL/GenBank/DDBJ whole genome shotgun (WGS) entry which is preliminary data.</text>
</comment>
<protein>
    <submittedName>
        <fullName evidence="9">Major facilitator superfamily domain-containing protein</fullName>
    </submittedName>
</protein>
<organism evidence="9 10">
    <name type="scientific">Chaetomium fimeti</name>
    <dbReference type="NCBI Taxonomy" id="1854472"/>
    <lineage>
        <taxon>Eukaryota</taxon>
        <taxon>Fungi</taxon>
        <taxon>Dikarya</taxon>
        <taxon>Ascomycota</taxon>
        <taxon>Pezizomycotina</taxon>
        <taxon>Sordariomycetes</taxon>
        <taxon>Sordariomycetidae</taxon>
        <taxon>Sordariales</taxon>
        <taxon>Chaetomiaceae</taxon>
        <taxon>Chaetomium</taxon>
    </lineage>
</organism>
<feature type="domain" description="Major facilitator superfamily (MFS) profile" evidence="8">
    <location>
        <begin position="207"/>
        <end position="601"/>
    </location>
</feature>
<dbReference type="InterPro" id="IPR051788">
    <property type="entry name" value="MFS_Transporter"/>
</dbReference>
<feature type="transmembrane region" description="Helical" evidence="7">
    <location>
        <begin position="577"/>
        <end position="597"/>
    </location>
</feature>
<feature type="transmembrane region" description="Helical" evidence="7">
    <location>
        <begin position="457"/>
        <end position="478"/>
    </location>
</feature>
<evidence type="ECO:0000256" key="4">
    <source>
        <dbReference type="ARBA" id="ARBA00022692"/>
    </source>
</evidence>
<dbReference type="EMBL" id="JAUEPN010000011">
    <property type="protein sequence ID" value="KAK3291035.1"/>
    <property type="molecule type" value="Genomic_DNA"/>
</dbReference>
<dbReference type="PROSITE" id="PS50850">
    <property type="entry name" value="MFS"/>
    <property type="match status" value="1"/>
</dbReference>
<feature type="transmembrane region" description="Helical" evidence="7">
    <location>
        <begin position="267"/>
        <end position="287"/>
    </location>
</feature>
<keyword evidence="10" id="KW-1185">Reference proteome</keyword>
<feature type="transmembrane region" description="Helical" evidence="7">
    <location>
        <begin position="360"/>
        <end position="381"/>
    </location>
</feature>
<dbReference type="GO" id="GO:0016020">
    <property type="term" value="C:membrane"/>
    <property type="evidence" value="ECO:0007669"/>
    <property type="project" value="UniProtKB-SubCell"/>
</dbReference>
<feature type="transmembrane region" description="Helical" evidence="7">
    <location>
        <begin position="233"/>
        <end position="255"/>
    </location>
</feature>
<dbReference type="AlphaFoldDB" id="A0AAE0LN63"/>